<dbReference type="SUPFAM" id="SSF103473">
    <property type="entry name" value="MFS general substrate transporter"/>
    <property type="match status" value="1"/>
</dbReference>
<dbReference type="PANTHER" id="PTHR42718:SF47">
    <property type="entry name" value="METHYL VIOLOGEN RESISTANCE PROTEIN SMVA"/>
    <property type="match status" value="1"/>
</dbReference>
<evidence type="ECO:0000313" key="11">
    <source>
        <dbReference type="Proteomes" id="UP000027345"/>
    </source>
</evidence>
<evidence type="ECO:0000256" key="7">
    <source>
        <dbReference type="SAM" id="MobiDB-lite"/>
    </source>
</evidence>
<evidence type="ECO:0000259" key="9">
    <source>
        <dbReference type="PROSITE" id="PS50850"/>
    </source>
</evidence>
<keyword evidence="6 8" id="KW-0472">Membrane</keyword>
<evidence type="ECO:0000256" key="3">
    <source>
        <dbReference type="ARBA" id="ARBA00022475"/>
    </source>
</evidence>
<feature type="transmembrane region" description="Helical" evidence="8">
    <location>
        <begin position="303"/>
        <end position="323"/>
    </location>
</feature>
<dbReference type="InterPro" id="IPR036259">
    <property type="entry name" value="MFS_trans_sf"/>
</dbReference>
<dbReference type="PANTHER" id="PTHR42718">
    <property type="entry name" value="MAJOR FACILITATOR SUPERFAMILY MULTIDRUG TRANSPORTER MFSC"/>
    <property type="match status" value="1"/>
</dbReference>
<feature type="transmembrane region" description="Helical" evidence="8">
    <location>
        <begin position="228"/>
        <end position="250"/>
    </location>
</feature>
<keyword evidence="11" id="KW-1185">Reference proteome</keyword>
<evidence type="ECO:0000256" key="8">
    <source>
        <dbReference type="SAM" id="Phobius"/>
    </source>
</evidence>
<sequence>MTGNGAPPLAGRREWWGLAVLALPTMLTMMDINVLFLALPHLSADLGASSTEQLWITDIYGFLIAGFLVTMGTLGDRIGRRKVLVTGATAFGILSAIAAFSTNPEMLIVIRALLGIAGATIMPSTLALIMGMFQHPKQMGAAIGVWATSMMAGIALGPVVGGLLLASFWWGSVFLLAVPIMVLVLVFGPILLPEFKNPQAGKLDLFSVALSLLAILPFIWGLKEVVRSGWAVAPVLVAVAGIIFGVVFVVRQRKLANPLLDVRLFAIKAVSGGLILGLLFAAIQGGTGLLVTQHLQEVEGFSALKSALLLLIPAVIMVIGIQATNPLSLKVKPGVILIVGMLIAAVGMVVLSLYDTTSGVAVLIVGSSIIFLGGSPIGVLVNKVVMGSAPPEKMGSAASLQSTGGELGVALGIAALGSIATAAYHSHLTVPAGVTGPAADATRESISSAVQAAGSQPPAVAQELLSAAGNAFTSALNTTAGICAVVFVALAALAFATLRHIPVPPAPPTGPPPEAAPEGAAAEGETSAEAAQA</sequence>
<feature type="transmembrane region" description="Helical" evidence="8">
    <location>
        <begin position="167"/>
        <end position="191"/>
    </location>
</feature>
<dbReference type="AlphaFoldDB" id="A0A066UF48"/>
<keyword evidence="4 8" id="KW-0812">Transmembrane</keyword>
<dbReference type="eggNOG" id="COG0477">
    <property type="taxonomic scope" value="Bacteria"/>
</dbReference>
<evidence type="ECO:0000256" key="1">
    <source>
        <dbReference type="ARBA" id="ARBA00004651"/>
    </source>
</evidence>
<dbReference type="PROSITE" id="PS50850">
    <property type="entry name" value="MFS"/>
    <property type="match status" value="1"/>
</dbReference>
<keyword evidence="2" id="KW-0813">Transport</keyword>
<dbReference type="GO" id="GO:0022857">
    <property type="term" value="F:transmembrane transporter activity"/>
    <property type="evidence" value="ECO:0007669"/>
    <property type="project" value="InterPro"/>
</dbReference>
<dbReference type="OrthoDB" id="4172724at2"/>
<evidence type="ECO:0000256" key="2">
    <source>
        <dbReference type="ARBA" id="ARBA00022448"/>
    </source>
</evidence>
<gene>
    <name evidence="10" type="ORF">DV20_06960</name>
</gene>
<feature type="transmembrane region" description="Helical" evidence="8">
    <location>
        <begin position="59"/>
        <end position="76"/>
    </location>
</feature>
<name>A0A066UF48_9PSEU</name>
<dbReference type="STRING" id="287986.DV20_06960"/>
<dbReference type="InterPro" id="IPR011701">
    <property type="entry name" value="MFS"/>
</dbReference>
<evidence type="ECO:0000256" key="4">
    <source>
        <dbReference type="ARBA" id="ARBA00022692"/>
    </source>
</evidence>
<dbReference type="GO" id="GO:0005886">
    <property type="term" value="C:plasma membrane"/>
    <property type="evidence" value="ECO:0007669"/>
    <property type="project" value="UniProtKB-SubCell"/>
</dbReference>
<feature type="transmembrane region" description="Helical" evidence="8">
    <location>
        <begin position="203"/>
        <end position="222"/>
    </location>
</feature>
<feature type="transmembrane region" description="Helical" evidence="8">
    <location>
        <begin position="141"/>
        <end position="161"/>
    </location>
</feature>
<feature type="transmembrane region" description="Helical" evidence="8">
    <location>
        <begin position="360"/>
        <end position="386"/>
    </location>
</feature>
<feature type="transmembrane region" description="Helical" evidence="8">
    <location>
        <begin position="108"/>
        <end position="129"/>
    </location>
</feature>
<feature type="transmembrane region" description="Helical" evidence="8">
    <location>
        <begin position="83"/>
        <end position="102"/>
    </location>
</feature>
<reference evidence="10 11" key="1">
    <citation type="submission" date="2014-05" db="EMBL/GenBank/DDBJ databases">
        <title>Draft genome sequence of Amycolatopsis rifamycinica DSM 46095.</title>
        <authorList>
            <person name="Lal R."/>
            <person name="Saxena A."/>
            <person name="Kumari R."/>
            <person name="Mukherjee U."/>
            <person name="Singh P."/>
            <person name="Sangwan N."/>
            <person name="Mahato N.K."/>
        </authorList>
    </citation>
    <scope>NUCLEOTIDE SEQUENCE [LARGE SCALE GENOMIC DNA]</scope>
    <source>
        <strain evidence="10 11">DSM 46095</strain>
    </source>
</reference>
<evidence type="ECO:0000256" key="6">
    <source>
        <dbReference type="ARBA" id="ARBA00023136"/>
    </source>
</evidence>
<dbReference type="Pfam" id="PF07690">
    <property type="entry name" value="MFS_1"/>
    <property type="match status" value="1"/>
</dbReference>
<feature type="transmembrane region" description="Helical" evidence="8">
    <location>
        <begin position="15"/>
        <end position="39"/>
    </location>
</feature>
<dbReference type="Gene3D" id="1.20.1720.10">
    <property type="entry name" value="Multidrug resistance protein D"/>
    <property type="match status" value="1"/>
</dbReference>
<proteinExistence type="predicted"/>
<feature type="compositionally biased region" description="Low complexity" evidence="7">
    <location>
        <begin position="516"/>
        <end position="533"/>
    </location>
</feature>
<evidence type="ECO:0000256" key="5">
    <source>
        <dbReference type="ARBA" id="ARBA00022989"/>
    </source>
</evidence>
<feature type="compositionally biased region" description="Pro residues" evidence="7">
    <location>
        <begin position="505"/>
        <end position="515"/>
    </location>
</feature>
<feature type="domain" description="Major facilitator superfamily (MFS) profile" evidence="9">
    <location>
        <begin position="17"/>
        <end position="498"/>
    </location>
</feature>
<dbReference type="Gene3D" id="1.20.1250.20">
    <property type="entry name" value="MFS general substrate transporter like domains"/>
    <property type="match status" value="1"/>
</dbReference>
<dbReference type="InterPro" id="IPR020846">
    <property type="entry name" value="MFS_dom"/>
</dbReference>
<accession>A0A066UF48</accession>
<feature type="transmembrane region" description="Helical" evidence="8">
    <location>
        <begin position="335"/>
        <end position="354"/>
    </location>
</feature>
<dbReference type="EMBL" id="JMQI01000014">
    <property type="protein sequence ID" value="KDN22769.1"/>
    <property type="molecule type" value="Genomic_DNA"/>
</dbReference>
<comment type="subcellular location">
    <subcellularLocation>
        <location evidence="1">Cell membrane</location>
        <topology evidence="1">Multi-pass membrane protein</topology>
    </subcellularLocation>
</comment>
<feature type="transmembrane region" description="Helical" evidence="8">
    <location>
        <begin position="262"/>
        <end position="283"/>
    </location>
</feature>
<evidence type="ECO:0000313" key="10">
    <source>
        <dbReference type="EMBL" id="KDN22769.1"/>
    </source>
</evidence>
<dbReference type="RefSeq" id="WP_043777416.1">
    <property type="nucleotide sequence ID" value="NZ_JMQI01000014.1"/>
</dbReference>
<keyword evidence="5 8" id="KW-1133">Transmembrane helix</keyword>
<feature type="transmembrane region" description="Helical" evidence="8">
    <location>
        <begin position="407"/>
        <end position="425"/>
    </location>
</feature>
<feature type="region of interest" description="Disordered" evidence="7">
    <location>
        <begin position="505"/>
        <end position="533"/>
    </location>
</feature>
<dbReference type="Proteomes" id="UP000027345">
    <property type="component" value="Unassembled WGS sequence"/>
</dbReference>
<comment type="caution">
    <text evidence="10">The sequence shown here is derived from an EMBL/GenBank/DDBJ whole genome shotgun (WGS) entry which is preliminary data.</text>
</comment>
<protein>
    <submittedName>
        <fullName evidence="10">MFS transporter</fullName>
    </submittedName>
</protein>
<keyword evidence="3" id="KW-1003">Cell membrane</keyword>
<feature type="transmembrane region" description="Helical" evidence="8">
    <location>
        <begin position="479"/>
        <end position="498"/>
    </location>
</feature>
<dbReference type="CDD" id="cd17321">
    <property type="entry name" value="MFS_MMR_MDR_like"/>
    <property type="match status" value="1"/>
</dbReference>
<organism evidence="10 11">
    <name type="scientific">Amycolatopsis rifamycinica</name>
    <dbReference type="NCBI Taxonomy" id="287986"/>
    <lineage>
        <taxon>Bacteria</taxon>
        <taxon>Bacillati</taxon>
        <taxon>Actinomycetota</taxon>
        <taxon>Actinomycetes</taxon>
        <taxon>Pseudonocardiales</taxon>
        <taxon>Pseudonocardiaceae</taxon>
        <taxon>Amycolatopsis</taxon>
    </lineage>
</organism>